<organism evidence="5 6">
    <name type="scientific">Pontixanthobacter rizhaonensis</name>
    <dbReference type="NCBI Taxonomy" id="2730337"/>
    <lineage>
        <taxon>Bacteria</taxon>
        <taxon>Pseudomonadati</taxon>
        <taxon>Pseudomonadota</taxon>
        <taxon>Alphaproteobacteria</taxon>
        <taxon>Sphingomonadales</taxon>
        <taxon>Erythrobacteraceae</taxon>
        <taxon>Pontixanthobacter</taxon>
    </lineage>
</organism>
<name>A0A848QJC5_9SPHN</name>
<keyword evidence="2" id="KW-0184">Conjugation</keyword>
<dbReference type="Gene3D" id="3.30.930.30">
    <property type="match status" value="1"/>
</dbReference>
<feature type="compositionally biased region" description="Low complexity" evidence="3">
    <location>
        <begin position="797"/>
        <end position="814"/>
    </location>
</feature>
<dbReference type="InterPro" id="IPR005053">
    <property type="entry name" value="MobA_MobL"/>
</dbReference>
<evidence type="ECO:0000256" key="3">
    <source>
        <dbReference type="SAM" id="MobiDB-lite"/>
    </source>
</evidence>
<evidence type="ECO:0000259" key="4">
    <source>
        <dbReference type="Pfam" id="PF03389"/>
    </source>
</evidence>
<evidence type="ECO:0000256" key="1">
    <source>
        <dbReference type="ARBA" id="ARBA00010873"/>
    </source>
</evidence>
<sequence length="1009" mass="111697">MIRLEYDGKSMPATAGRVSAIMKDGRTARRLLSDGRSAEKARERSARLRSIKEAKGEREYGKQVRKILRELGLHPSNKAWGRTFHVKVEKSPERKQPKREKRLNPTTLRLGARRYKAPIRDGRGRIAVFVRMRYLGQKSKGYRSGRAADHVKYIFREDGLEDPEIQLAKPMSNVGRTVEECAAFWKALEPIEEGYRANSKVQFRMTVALPYFFDAEQRRRVTQAIGDQVFGRLGLGWMAANHIPDAKGSQRNFHPHFAASMRPAEHIGDHEWAFTEEKLTEPFTPEGLLRMRAEIAAIINMECRRAGFEERYTHQSYQRRGIDAVATEHVGPERMALHDKGEPVGVVERNNARVEANEHSVALQHLSNRIAMQEKIVGLVKEAAVRAHKIAGVQKLNSTVTGMRNTATRLNAAHGKMQGLRGIIDAGHQLHEIRKHAAQLQAAKSAKIHRSGARAPLDSMMSKLHRAVRAGSPKPGQLDQTARQKLSVLMASFRNRRPVQPNRVSELAYDAIRLVAEQANKLRQVRNGASIRTVVRGTKLDVRSILRSRGSSGLSVTKPLSLRLAAVERLHRIQKLANGGLRKQQPVTAGRATPYAVANITSSAVAIRNEDAPKRVAAPVVASLAGISASARGLVQKTWPRKMSRSSAARLASIRSQAQILQTSRHFVPHSYDAGLDQIQSIRASVFARPVSDSGEPAQSSRPLGPCDVASPAAARELKPTGAVAAGGQTEIAPSVRSFTEGTDAPARIGNTDDPFRSEWRNGEANGAHAVNAATGTNADEKQTGSAGPTNIPKPEAAAPDAASSSGDAGRASPTRYELSGLGPQHIVALLAGERFAVEEPHRGMFVPLTPVFEKHGLDWGAILHPAVQSSMAERLAQQREQERILTPLLARYVREEDIGDDDSIIARMPDEERRRCAEKWRATGLLRILTQRIRSDQRRQTEKLYRKWRAAKDANLPEHQKCAGDASAQYKRWPIQLPPDDVVLMERDAAVHRRRLAQLQGQQRSIGD</sequence>
<comment type="caution">
    <text evidence="5">The sequence shown here is derived from an EMBL/GenBank/DDBJ whole genome shotgun (WGS) entry which is preliminary data.</text>
</comment>
<dbReference type="EMBL" id="JABCRE010000003">
    <property type="protein sequence ID" value="NMW32742.1"/>
    <property type="molecule type" value="Genomic_DNA"/>
</dbReference>
<keyword evidence="6" id="KW-1185">Reference proteome</keyword>
<evidence type="ECO:0000313" key="6">
    <source>
        <dbReference type="Proteomes" id="UP000561181"/>
    </source>
</evidence>
<dbReference type="RefSeq" id="WP_170013574.1">
    <property type="nucleotide sequence ID" value="NZ_JABCRE010000003.1"/>
</dbReference>
<comment type="similarity">
    <text evidence="1">Belongs to the MobA/MobL family.</text>
</comment>
<feature type="region of interest" description="Disordered" evidence="3">
    <location>
        <begin position="690"/>
        <end position="819"/>
    </location>
</feature>
<evidence type="ECO:0000256" key="2">
    <source>
        <dbReference type="ARBA" id="ARBA00022971"/>
    </source>
</evidence>
<dbReference type="Proteomes" id="UP000561181">
    <property type="component" value="Unassembled WGS sequence"/>
</dbReference>
<dbReference type="AlphaFoldDB" id="A0A848QJC5"/>
<feature type="compositionally biased region" description="Polar residues" evidence="3">
    <location>
        <begin position="774"/>
        <end position="789"/>
    </location>
</feature>
<proteinExistence type="inferred from homology"/>
<protein>
    <submittedName>
        <fullName evidence="5">MobA/MobL family protein</fullName>
    </submittedName>
</protein>
<feature type="domain" description="MobA/MobL protein" evidence="4">
    <location>
        <begin position="155"/>
        <end position="339"/>
    </location>
</feature>
<dbReference type="Pfam" id="PF03389">
    <property type="entry name" value="MobA_MobL"/>
    <property type="match status" value="1"/>
</dbReference>
<gene>
    <name evidence="5" type="ORF">HKD42_11780</name>
</gene>
<accession>A0A848QJC5</accession>
<evidence type="ECO:0000313" key="5">
    <source>
        <dbReference type="EMBL" id="NMW32742.1"/>
    </source>
</evidence>
<reference evidence="5 6" key="1">
    <citation type="submission" date="2020-04" db="EMBL/GenBank/DDBJ databases">
        <authorList>
            <person name="Liu A."/>
        </authorList>
    </citation>
    <scope>NUCLEOTIDE SEQUENCE [LARGE SCALE GENOMIC DNA]</scope>
    <source>
        <strain evidence="5 6">RZ02</strain>
    </source>
</reference>